<organism evidence="2 3">
    <name type="scientific">Hymenobacter fodinae</name>
    <dbReference type="NCBI Taxonomy" id="2510796"/>
    <lineage>
        <taxon>Bacteria</taxon>
        <taxon>Pseudomonadati</taxon>
        <taxon>Bacteroidota</taxon>
        <taxon>Cytophagia</taxon>
        <taxon>Cytophagales</taxon>
        <taxon>Hymenobacteraceae</taxon>
        <taxon>Hymenobacter</taxon>
    </lineage>
</organism>
<protein>
    <submittedName>
        <fullName evidence="2">Uncharacterized protein</fullName>
    </submittedName>
</protein>
<keyword evidence="1" id="KW-0732">Signal</keyword>
<proteinExistence type="predicted"/>
<keyword evidence="3" id="KW-1185">Reference proteome</keyword>
<dbReference type="AlphaFoldDB" id="A0A4Z0NZZ3"/>
<accession>A0A4Z0NZZ3</accession>
<dbReference type="EMBL" id="SRLA01000007">
    <property type="protein sequence ID" value="TGE03726.1"/>
    <property type="molecule type" value="Genomic_DNA"/>
</dbReference>
<dbReference type="Proteomes" id="UP000298337">
    <property type="component" value="Unassembled WGS sequence"/>
</dbReference>
<name>A0A4Z0NZZ3_9BACT</name>
<dbReference type="RefSeq" id="WP_135436827.1">
    <property type="nucleotide sequence ID" value="NZ_SRLA01000007.1"/>
</dbReference>
<sequence length="155" mass="17436">MKIIFLLMLWWVSTDSAAGQVIQVKSVTTRTVPTTKQTHLDREMLRFLLFTHEADKAIDGHFQVPLLVSSKQPGIGVCKFGLNSAHAGYNVVFQYRHQLVFSSALSLAPLLAHLRRFLTQYPTAFTTQAQRAVESELRGIVEHNQTVGESELLSR</sequence>
<feature type="chain" id="PRO_5021284786" evidence="1">
    <location>
        <begin position="18"/>
        <end position="155"/>
    </location>
</feature>
<reference evidence="2 3" key="1">
    <citation type="submission" date="2019-04" db="EMBL/GenBank/DDBJ databases">
        <authorList>
            <person name="Feng G."/>
            <person name="Zhang J."/>
            <person name="Zhu H."/>
        </authorList>
    </citation>
    <scope>NUCLEOTIDE SEQUENCE [LARGE SCALE GENOMIC DNA]</scope>
    <source>
        <strain evidence="2 3">92R-1</strain>
    </source>
</reference>
<evidence type="ECO:0000313" key="2">
    <source>
        <dbReference type="EMBL" id="TGE03726.1"/>
    </source>
</evidence>
<feature type="signal peptide" evidence="1">
    <location>
        <begin position="1"/>
        <end position="17"/>
    </location>
</feature>
<comment type="caution">
    <text evidence="2">The sequence shown here is derived from an EMBL/GenBank/DDBJ whole genome shotgun (WGS) entry which is preliminary data.</text>
</comment>
<gene>
    <name evidence="2" type="ORF">EU556_24245</name>
</gene>
<evidence type="ECO:0000313" key="3">
    <source>
        <dbReference type="Proteomes" id="UP000298337"/>
    </source>
</evidence>
<evidence type="ECO:0000256" key="1">
    <source>
        <dbReference type="SAM" id="SignalP"/>
    </source>
</evidence>